<dbReference type="Proteomes" id="UP001630127">
    <property type="component" value="Unassembled WGS sequence"/>
</dbReference>
<evidence type="ECO:0000313" key="9">
    <source>
        <dbReference type="Proteomes" id="UP001630127"/>
    </source>
</evidence>
<dbReference type="InterPro" id="IPR002616">
    <property type="entry name" value="tRNA_ribo_trans-like"/>
</dbReference>
<sequence length="392" mass="44052">MPVGPQGTIKGLTKNQLEEIGCQIILGNTYHLALRPTSELIDELGGLHKFMNSPRALLTDSGGFQMILSLSLSPSLSLSLSEGLSDDSNYFRYPCCIWLILLKRVSRFSHLWMGSQCSLRLKNQFKFKIGADIIMALDDVVRTTITGPRIEEAMYRTLRWIDRCMAAHKRPHEQNLFGIVQGGLDPVLRDICVKGLVERNLPGYAIGGLAGGEDKDSFWRVVAQCTAALPEDKPRYVMGVGYPLDIVVCSALGADMYDCVYPTRTARFGTALVPEGVLKLKHQAMATDIRPIDPTCDCMVCKNYTRAYIHCLVTKDAMGSQLLSYHNLYYMMKLSRDLHSSIIEGWFLEFVCKFCRKCSQKVMCRNGFAMPWRLQESTFLPVVILSHEAKKV</sequence>
<dbReference type="InterPro" id="IPR004803">
    <property type="entry name" value="TGT"/>
</dbReference>
<protein>
    <recommendedName>
        <fullName evidence="6">tRNA-guanosine(34) queuine transglycosylase</fullName>
        <ecNumber evidence="6">2.4.2.64</ecNumber>
    </recommendedName>
</protein>
<dbReference type="InterPro" id="IPR036511">
    <property type="entry name" value="TGT-like_sf"/>
</dbReference>
<feature type="domain" description="tRNA-guanine(15) transglycosylase-like" evidence="7">
    <location>
        <begin position="1"/>
        <end position="71"/>
    </location>
</feature>
<keyword evidence="3" id="KW-0819">tRNA processing</keyword>
<keyword evidence="9" id="KW-1185">Reference proteome</keyword>
<dbReference type="NCBIfam" id="TIGR00449">
    <property type="entry name" value="tgt_general"/>
    <property type="match status" value="1"/>
</dbReference>
<dbReference type="PANTHER" id="PTHR43530:SF1">
    <property type="entry name" value="QUEUINE TRNA-RIBOSYLTRANSFERASE CATALYTIC SUBUNIT 1"/>
    <property type="match status" value="1"/>
</dbReference>
<dbReference type="EC" id="2.4.2.64" evidence="6"/>
<dbReference type="GO" id="GO:0046872">
    <property type="term" value="F:metal ion binding"/>
    <property type="evidence" value="ECO:0007669"/>
    <property type="project" value="UniProtKB-KW"/>
</dbReference>
<evidence type="ECO:0000256" key="6">
    <source>
        <dbReference type="ARBA" id="ARBA00024223"/>
    </source>
</evidence>
<dbReference type="EMBL" id="JBJUIK010000014">
    <property type="protein sequence ID" value="KAL3504789.1"/>
    <property type="molecule type" value="Genomic_DNA"/>
</dbReference>
<dbReference type="AlphaFoldDB" id="A0ABD2YFE3"/>
<evidence type="ECO:0000256" key="4">
    <source>
        <dbReference type="ARBA" id="ARBA00022723"/>
    </source>
</evidence>
<keyword evidence="4" id="KW-0479">Metal-binding</keyword>
<gene>
    <name evidence="8" type="ORF">ACH5RR_034630</name>
</gene>
<reference evidence="8 9" key="1">
    <citation type="submission" date="2024-11" db="EMBL/GenBank/DDBJ databases">
        <title>A near-complete genome assembly of Cinchona calisaya.</title>
        <authorList>
            <person name="Lian D.C."/>
            <person name="Zhao X.W."/>
            <person name="Wei L."/>
        </authorList>
    </citation>
    <scope>NUCLEOTIDE SEQUENCE [LARGE SCALE GENOMIC DNA]</scope>
    <source>
        <tissue evidence="8">Nenye</tissue>
    </source>
</reference>
<accession>A0ABD2YFE3</accession>
<feature type="domain" description="tRNA-guanine(15) transglycosylase-like" evidence="7">
    <location>
        <begin position="124"/>
        <end position="358"/>
    </location>
</feature>
<dbReference type="GO" id="GO:0008479">
    <property type="term" value="F:tRNA-guanosine(34) queuine transglycosylase activity"/>
    <property type="evidence" value="ECO:0007669"/>
    <property type="project" value="UniProtKB-EC"/>
</dbReference>
<comment type="caution">
    <text evidence="8">The sequence shown here is derived from an EMBL/GenBank/DDBJ whole genome shotgun (WGS) entry which is preliminary data.</text>
</comment>
<evidence type="ECO:0000259" key="7">
    <source>
        <dbReference type="Pfam" id="PF01702"/>
    </source>
</evidence>
<organism evidence="8 9">
    <name type="scientific">Cinchona calisaya</name>
    <dbReference type="NCBI Taxonomy" id="153742"/>
    <lineage>
        <taxon>Eukaryota</taxon>
        <taxon>Viridiplantae</taxon>
        <taxon>Streptophyta</taxon>
        <taxon>Embryophyta</taxon>
        <taxon>Tracheophyta</taxon>
        <taxon>Spermatophyta</taxon>
        <taxon>Magnoliopsida</taxon>
        <taxon>eudicotyledons</taxon>
        <taxon>Gunneridae</taxon>
        <taxon>Pentapetalae</taxon>
        <taxon>asterids</taxon>
        <taxon>lamiids</taxon>
        <taxon>Gentianales</taxon>
        <taxon>Rubiaceae</taxon>
        <taxon>Cinchonoideae</taxon>
        <taxon>Cinchoneae</taxon>
        <taxon>Cinchona</taxon>
    </lineage>
</organism>
<dbReference type="SUPFAM" id="SSF51713">
    <property type="entry name" value="tRNA-guanine transglycosylase"/>
    <property type="match status" value="1"/>
</dbReference>
<keyword evidence="2" id="KW-0808">Transferase</keyword>
<evidence type="ECO:0000256" key="1">
    <source>
        <dbReference type="ARBA" id="ARBA00022676"/>
    </source>
</evidence>
<keyword evidence="5" id="KW-0862">Zinc</keyword>
<evidence type="ECO:0000256" key="5">
    <source>
        <dbReference type="ARBA" id="ARBA00022833"/>
    </source>
</evidence>
<dbReference type="PANTHER" id="PTHR43530">
    <property type="entry name" value="QUEUINE TRNA-RIBOSYLTRANSFERASE CATALYTIC SUBUNIT 1"/>
    <property type="match status" value="1"/>
</dbReference>
<name>A0ABD2YFE3_9GENT</name>
<dbReference type="GO" id="GO:0008033">
    <property type="term" value="P:tRNA processing"/>
    <property type="evidence" value="ECO:0007669"/>
    <property type="project" value="UniProtKB-KW"/>
</dbReference>
<dbReference type="Pfam" id="PF01702">
    <property type="entry name" value="TGT"/>
    <property type="match status" value="2"/>
</dbReference>
<evidence type="ECO:0000256" key="3">
    <source>
        <dbReference type="ARBA" id="ARBA00022694"/>
    </source>
</evidence>
<evidence type="ECO:0000313" key="8">
    <source>
        <dbReference type="EMBL" id="KAL3504789.1"/>
    </source>
</evidence>
<dbReference type="NCBIfam" id="TIGR00430">
    <property type="entry name" value="Q_tRNA_tgt"/>
    <property type="match status" value="1"/>
</dbReference>
<proteinExistence type="predicted"/>
<dbReference type="Gene3D" id="3.20.20.105">
    <property type="entry name" value="Queuine tRNA-ribosyltransferase-like"/>
    <property type="match status" value="1"/>
</dbReference>
<evidence type="ECO:0000256" key="2">
    <source>
        <dbReference type="ARBA" id="ARBA00022679"/>
    </source>
</evidence>
<keyword evidence="1" id="KW-0328">Glycosyltransferase</keyword>